<reference evidence="1 2" key="1">
    <citation type="submission" date="2024-09" db="EMBL/GenBank/DDBJ databases">
        <title>Chromosome-scale assembly of Riccia fluitans.</title>
        <authorList>
            <person name="Paukszto L."/>
            <person name="Sawicki J."/>
            <person name="Karawczyk K."/>
            <person name="Piernik-Szablinska J."/>
            <person name="Szczecinska M."/>
            <person name="Mazdziarz M."/>
        </authorList>
    </citation>
    <scope>NUCLEOTIDE SEQUENCE [LARGE SCALE GENOMIC DNA]</scope>
    <source>
        <strain evidence="1">Rf_01</strain>
        <tissue evidence="1">Aerial parts of the thallus</tissue>
    </source>
</reference>
<organism evidence="1 2">
    <name type="scientific">Riccia fluitans</name>
    <dbReference type="NCBI Taxonomy" id="41844"/>
    <lineage>
        <taxon>Eukaryota</taxon>
        <taxon>Viridiplantae</taxon>
        <taxon>Streptophyta</taxon>
        <taxon>Embryophyta</taxon>
        <taxon>Marchantiophyta</taxon>
        <taxon>Marchantiopsida</taxon>
        <taxon>Marchantiidae</taxon>
        <taxon>Marchantiales</taxon>
        <taxon>Ricciaceae</taxon>
        <taxon>Riccia</taxon>
    </lineage>
</organism>
<evidence type="ECO:0000313" key="2">
    <source>
        <dbReference type="Proteomes" id="UP001605036"/>
    </source>
</evidence>
<gene>
    <name evidence="1" type="ORF">R1flu_000193</name>
</gene>
<protein>
    <recommendedName>
        <fullName evidence="3">Transposase</fullName>
    </recommendedName>
</protein>
<dbReference type="PANTHER" id="PTHR10775">
    <property type="entry name" value="OS08G0208400 PROTEIN"/>
    <property type="match status" value="1"/>
</dbReference>
<dbReference type="AlphaFoldDB" id="A0ABD1XZR2"/>
<name>A0ABD1XZR2_9MARC</name>
<dbReference type="InterPro" id="IPR004242">
    <property type="entry name" value="Transposase_21"/>
</dbReference>
<accession>A0ABD1XZR2</accession>
<dbReference type="EMBL" id="JBHFFA010000006">
    <property type="protein sequence ID" value="KAL2619988.1"/>
    <property type="molecule type" value="Genomic_DNA"/>
</dbReference>
<proteinExistence type="predicted"/>
<dbReference type="PANTHER" id="PTHR10775:SF185">
    <property type="entry name" value="OS08G0208400 PROTEIN"/>
    <property type="match status" value="1"/>
</dbReference>
<dbReference type="Proteomes" id="UP001605036">
    <property type="component" value="Unassembled WGS sequence"/>
</dbReference>
<evidence type="ECO:0000313" key="1">
    <source>
        <dbReference type="EMBL" id="KAL2619988.1"/>
    </source>
</evidence>
<dbReference type="Pfam" id="PF02992">
    <property type="entry name" value="Transposase_21"/>
    <property type="match status" value="1"/>
</dbReference>
<keyword evidence="2" id="KW-1185">Reference proteome</keyword>
<comment type="caution">
    <text evidence="1">The sequence shown here is derived from an EMBL/GenBank/DDBJ whole genome shotgun (WGS) entry which is preliminary data.</text>
</comment>
<sequence length="211" mass="23780">MRTMGDSQAMQHVEATYDRLRDNPRAVRLDIAIDGFSPLGLSRKSYSIWPMMLINYNIPPWLAIKKGHMMLSLIIPGPKNLATMDVYLEPLVEELKLLWDGVCAYDAVARCPHDDRWFTLHAICMWTIHDSPGLGFISGLVVSGTRGCPTCGDQLQAQYSTSLGSTYYLGHEKYLPLDHPLRIGCIVPIPRPMTMIDYCVLEDRIQTGEIP</sequence>
<evidence type="ECO:0008006" key="3">
    <source>
        <dbReference type="Google" id="ProtNLM"/>
    </source>
</evidence>